<reference evidence="5" key="1">
    <citation type="submission" date="2015-10" db="EMBL/GenBank/DDBJ databases">
        <title>Daphnia magna gene sets from two clonal populations assembled and annotated with EvidentialGene.</title>
        <authorList>
            <person name="Gilbert D."/>
            <person name="Podicheti R."/>
            <person name="Orsini L."/>
            <person name="Colbourne J."/>
            <person name="Pfrender M."/>
        </authorList>
    </citation>
    <scope>NUCLEOTIDE SEQUENCE</scope>
</reference>
<dbReference type="PANTHER" id="PTHR39077:SF1">
    <property type="entry name" value="E3 UBIQUITIN-PROTEIN LIGASE APD1-4 MIDDLE DOMAIN-CONTAINING PROTEIN"/>
    <property type="match status" value="1"/>
</dbReference>
<evidence type="ECO:0008006" key="6">
    <source>
        <dbReference type="Google" id="ProtNLM"/>
    </source>
</evidence>
<dbReference type="Pfam" id="PF16041">
    <property type="entry name" value="APD1-4_M"/>
    <property type="match status" value="1"/>
</dbReference>
<dbReference type="Pfam" id="PF16040">
    <property type="entry name" value="APD1-4_N"/>
    <property type="match status" value="1"/>
</dbReference>
<feature type="domain" description="E3 ubiquitin-protein ligase APD1-4 N-terminal" evidence="3">
    <location>
        <begin position="132"/>
        <end position="201"/>
    </location>
</feature>
<organism evidence="5">
    <name type="scientific">Daphnia magna</name>
    <dbReference type="NCBI Taxonomy" id="35525"/>
    <lineage>
        <taxon>Eukaryota</taxon>
        <taxon>Metazoa</taxon>
        <taxon>Ecdysozoa</taxon>
        <taxon>Arthropoda</taxon>
        <taxon>Crustacea</taxon>
        <taxon>Branchiopoda</taxon>
        <taxon>Diplostraca</taxon>
        <taxon>Cladocera</taxon>
        <taxon>Anomopoda</taxon>
        <taxon>Daphniidae</taxon>
        <taxon>Daphnia</taxon>
    </lineage>
</organism>
<dbReference type="EMBL" id="GDIP01229377">
    <property type="protein sequence ID" value="JAI94024.1"/>
    <property type="molecule type" value="Transcribed_RNA"/>
</dbReference>
<feature type="compositionally biased region" description="Polar residues" evidence="1">
    <location>
        <begin position="323"/>
        <end position="337"/>
    </location>
</feature>
<evidence type="ECO:0000313" key="5">
    <source>
        <dbReference type="EMBL" id="JAJ13880.1"/>
    </source>
</evidence>
<feature type="transmembrane region" description="Helical" evidence="2">
    <location>
        <begin position="74"/>
        <end position="95"/>
    </location>
</feature>
<name>A0A0P5T2B4_9CRUS</name>
<reference evidence="5" key="2">
    <citation type="submission" date="2015-10" db="EMBL/GenBank/DDBJ databases">
        <authorList>
            <person name="Gilbert D.G."/>
        </authorList>
    </citation>
    <scope>NUCLEOTIDE SEQUENCE</scope>
</reference>
<dbReference type="PANTHER" id="PTHR39077">
    <property type="entry name" value="DUF4793 DOMAIN-CONTAINING PROTEIN"/>
    <property type="match status" value="1"/>
</dbReference>
<keyword evidence="2" id="KW-0812">Transmembrane</keyword>
<sequence>MGKIEESTYSIPDDRFSYQSTDDYNYNYRQPLNMSFSFGDYNLESAKYQYDALPVNNSSGNARCSLMNSTAAKILHLIIFGIALPTLFIVIPVYAKYVLYADTVVTFGASDMRLMDGHVSTSWCKSQHIQMNTSFDAYLMADRPTITPRAQTLTMTREFELDDDLKEFWGFYLLKGSEVTVSSCARYLGANVMLIKGINSLKFCAYVGQESNEDESNEILGLESHKLAEQYQMETDDFKAPAPAFFKQPAKKDKARILQLLKSHNEKRRLIKLLERKNINSDRNDTQLPTEVVIRVEKALQKILQQEIESLYQEVKNIIATNQTKPANNTSSNGSKQKVTKNRWPLKPLNNKGAKLSAVINEEVDSEEDGAYEMDEDAILSLNTTADGIADDRGTINHNHLNDTSESNESSFSSSEEAMLHCKGVILSQPLVPENQCSNDVAPRYNNIKYTVEEEGYYYFIFSSANEKVRNKLSVKFDLLKTVFNLTEATDVCHNSTSCNFPLSFYSSEKVVVSIPVPNSSVSQDWDRTFVARDVCEPRMPLYLTFVLLVPLFLVFCAFR</sequence>
<evidence type="ECO:0000256" key="2">
    <source>
        <dbReference type="SAM" id="Phobius"/>
    </source>
</evidence>
<evidence type="ECO:0000259" key="4">
    <source>
        <dbReference type="Pfam" id="PF16041"/>
    </source>
</evidence>
<keyword evidence="2" id="KW-1133">Transmembrane helix</keyword>
<evidence type="ECO:0000256" key="1">
    <source>
        <dbReference type="SAM" id="MobiDB-lite"/>
    </source>
</evidence>
<dbReference type="InterPro" id="IPR032008">
    <property type="entry name" value="APD1-4_N"/>
</dbReference>
<accession>A0A0P5T2B4</accession>
<dbReference type="AlphaFoldDB" id="A0A0P5T2B4"/>
<feature type="domain" description="E3 ubiquitin-protein ligase APD1-4 middle" evidence="4">
    <location>
        <begin position="448"/>
        <end position="557"/>
    </location>
</feature>
<evidence type="ECO:0000259" key="3">
    <source>
        <dbReference type="Pfam" id="PF16040"/>
    </source>
</evidence>
<dbReference type="EMBL" id="GDIP01209522">
    <property type="protein sequence ID" value="JAJ13880.1"/>
    <property type="molecule type" value="Transcribed_RNA"/>
</dbReference>
<keyword evidence="2" id="KW-0472">Membrane</keyword>
<dbReference type="OrthoDB" id="6375539at2759"/>
<dbReference type="InterPro" id="IPR032010">
    <property type="entry name" value="APD1-4_M"/>
</dbReference>
<feature type="transmembrane region" description="Helical" evidence="2">
    <location>
        <begin position="540"/>
        <end position="559"/>
    </location>
</feature>
<dbReference type="EMBL" id="GDIP01213288">
    <property type="protein sequence ID" value="JAJ10114.1"/>
    <property type="molecule type" value="Transcribed_RNA"/>
</dbReference>
<proteinExistence type="predicted"/>
<protein>
    <recommendedName>
        <fullName evidence="6">E3 ubiquitin-protein ligase APD1-4 middle domain-containing protein</fullName>
    </recommendedName>
</protein>
<feature type="region of interest" description="Disordered" evidence="1">
    <location>
        <begin position="323"/>
        <end position="347"/>
    </location>
</feature>